<dbReference type="RefSeq" id="XP_003056232.1">
    <property type="nucleotide sequence ID" value="XM_003056186.1"/>
</dbReference>
<evidence type="ECO:0000256" key="1">
    <source>
        <dbReference type="SAM" id="MobiDB-lite"/>
    </source>
</evidence>
<feature type="compositionally biased region" description="Low complexity" evidence="1">
    <location>
        <begin position="279"/>
        <end position="293"/>
    </location>
</feature>
<feature type="transmembrane region" description="Helical" evidence="2">
    <location>
        <begin position="241"/>
        <end position="261"/>
    </location>
</feature>
<feature type="transmembrane region" description="Helical" evidence="2">
    <location>
        <begin position="333"/>
        <end position="352"/>
    </location>
</feature>
<organism evidence="4">
    <name type="scientific">Micromonas pusilla (strain CCMP1545)</name>
    <name type="common">Picoplanktonic green alga</name>
    <dbReference type="NCBI Taxonomy" id="564608"/>
    <lineage>
        <taxon>Eukaryota</taxon>
        <taxon>Viridiplantae</taxon>
        <taxon>Chlorophyta</taxon>
        <taxon>Mamiellophyceae</taxon>
        <taxon>Mamiellales</taxon>
        <taxon>Mamiellaceae</taxon>
        <taxon>Micromonas</taxon>
    </lineage>
</organism>
<keyword evidence="2" id="KW-1133">Transmembrane helix</keyword>
<feature type="transmembrane region" description="Helical" evidence="2">
    <location>
        <begin position="26"/>
        <end position="46"/>
    </location>
</feature>
<feature type="transmembrane region" description="Helical" evidence="2">
    <location>
        <begin position="118"/>
        <end position="142"/>
    </location>
</feature>
<dbReference type="GO" id="GO:0098662">
    <property type="term" value="P:inorganic cation transmembrane transport"/>
    <property type="evidence" value="ECO:0007669"/>
    <property type="project" value="TreeGrafter"/>
</dbReference>
<sequence>MPPREGAAAAARSLTWLTSPSRSRDAALALAAATLWGCVLYLALGASAAPRGAVFAVFVLYVAAAALGRLCALFPPTPPLLGHLGARLRGPVARLALAPSTAEVVVVTLTTRACVGLPWGYCVVVGFLFGALSPAIVVPSLLKYDEDRKKILCGGGGGREEGSRSPPRNARRGRVTIGCPKGGDDPKGGGGGGGIGEDGLATIGVTAASVDVTYAIAGFGVAWSVIDGSTDPTTAAWKAPVALLAGVVVGVVAGVGLGALFPRGDEDEDDDEDADGSAVNGSVVTDGDGSGSVRPQNGDGSYRAAREDVDDARAFALLTTSQSILFLGSHLDATGGASVGVILASAFAARMYGDAASTRAEKPLAVIWSQARSIRRSPYDRVGAVNAAP</sequence>
<dbReference type="PANTHER" id="PTHR31102:SF1">
    <property type="entry name" value="CATION_H+ EXCHANGER DOMAIN-CONTAINING PROTEIN"/>
    <property type="match status" value="1"/>
</dbReference>
<reference evidence="3 4" key="1">
    <citation type="journal article" date="2009" name="Science">
        <title>Green evolution and dynamic adaptations revealed by genomes of the marine picoeukaryotes Micromonas.</title>
        <authorList>
            <person name="Worden A.Z."/>
            <person name="Lee J.H."/>
            <person name="Mock T."/>
            <person name="Rouze P."/>
            <person name="Simmons M.P."/>
            <person name="Aerts A.L."/>
            <person name="Allen A.E."/>
            <person name="Cuvelier M.L."/>
            <person name="Derelle E."/>
            <person name="Everett M.V."/>
            <person name="Foulon E."/>
            <person name="Grimwood J."/>
            <person name="Gundlach H."/>
            <person name="Henrissat B."/>
            <person name="Napoli C."/>
            <person name="McDonald S.M."/>
            <person name="Parker M.S."/>
            <person name="Rombauts S."/>
            <person name="Salamov A."/>
            <person name="Von Dassow P."/>
            <person name="Badger J.H."/>
            <person name="Coutinho P.M."/>
            <person name="Demir E."/>
            <person name="Dubchak I."/>
            <person name="Gentemann C."/>
            <person name="Eikrem W."/>
            <person name="Gready J.E."/>
            <person name="John U."/>
            <person name="Lanier W."/>
            <person name="Lindquist E.A."/>
            <person name="Lucas S."/>
            <person name="Mayer K.F."/>
            <person name="Moreau H."/>
            <person name="Not F."/>
            <person name="Otillar R."/>
            <person name="Panaud O."/>
            <person name="Pangilinan J."/>
            <person name="Paulsen I."/>
            <person name="Piegu B."/>
            <person name="Poliakov A."/>
            <person name="Robbens S."/>
            <person name="Schmutz J."/>
            <person name="Toulza E."/>
            <person name="Wyss T."/>
            <person name="Zelensky A."/>
            <person name="Zhou K."/>
            <person name="Armbrust E.V."/>
            <person name="Bhattacharya D."/>
            <person name="Goodenough U.W."/>
            <person name="Van de Peer Y."/>
            <person name="Grigoriev I.V."/>
        </authorList>
    </citation>
    <scope>NUCLEOTIDE SEQUENCE [LARGE SCALE GENOMIC DNA]</scope>
    <source>
        <strain evidence="3 4">CCMP1545</strain>
    </source>
</reference>
<dbReference type="OrthoDB" id="423807at2759"/>
<evidence type="ECO:0000256" key="2">
    <source>
        <dbReference type="SAM" id="Phobius"/>
    </source>
</evidence>
<keyword evidence="2" id="KW-0472">Membrane</keyword>
<accession>C1MJL1</accession>
<evidence type="ECO:0000313" key="4">
    <source>
        <dbReference type="Proteomes" id="UP000001876"/>
    </source>
</evidence>
<dbReference type="GeneID" id="9681872"/>
<dbReference type="Proteomes" id="UP000001876">
    <property type="component" value="Unassembled WGS sequence"/>
</dbReference>
<keyword evidence="2" id="KW-0812">Transmembrane</keyword>
<feature type="transmembrane region" description="Helical" evidence="2">
    <location>
        <begin position="53"/>
        <end position="75"/>
    </location>
</feature>
<dbReference type="KEGG" id="mpp:MICPUCDRAFT_46463"/>
<dbReference type="AlphaFoldDB" id="C1MJL1"/>
<protein>
    <submittedName>
        <fullName evidence="3">Predicted protein</fullName>
    </submittedName>
</protein>
<dbReference type="InterPro" id="IPR051843">
    <property type="entry name" value="CPA1_transporter"/>
</dbReference>
<dbReference type="PANTHER" id="PTHR31102">
    <property type="match status" value="1"/>
</dbReference>
<keyword evidence="4" id="KW-1185">Reference proteome</keyword>
<dbReference type="EMBL" id="GG663736">
    <property type="protein sequence ID" value="EEH59608.1"/>
    <property type="molecule type" value="Genomic_DNA"/>
</dbReference>
<proteinExistence type="predicted"/>
<feature type="compositionally biased region" description="Acidic residues" evidence="1">
    <location>
        <begin position="265"/>
        <end position="275"/>
    </location>
</feature>
<name>C1MJL1_MICPC</name>
<feature type="region of interest" description="Disordered" evidence="1">
    <location>
        <begin position="155"/>
        <end position="193"/>
    </location>
</feature>
<evidence type="ECO:0000313" key="3">
    <source>
        <dbReference type="EMBL" id="EEH59608.1"/>
    </source>
</evidence>
<gene>
    <name evidence="3" type="ORF">MICPUCDRAFT_46463</name>
</gene>
<feature type="region of interest" description="Disordered" evidence="1">
    <location>
        <begin position="263"/>
        <end position="303"/>
    </location>
</feature>